<dbReference type="Proteomes" id="UP000499080">
    <property type="component" value="Unassembled WGS sequence"/>
</dbReference>
<name>A0A4Y2JS21_ARAVE</name>
<comment type="caution">
    <text evidence="1">The sequence shown here is derived from an EMBL/GenBank/DDBJ whole genome shotgun (WGS) entry which is preliminary data.</text>
</comment>
<protein>
    <submittedName>
        <fullName evidence="1">Uncharacterized protein</fullName>
    </submittedName>
</protein>
<accession>A0A4Y2JS21</accession>
<proteinExistence type="predicted"/>
<dbReference type="AlphaFoldDB" id="A0A4Y2JS21"/>
<reference evidence="1 2" key="1">
    <citation type="journal article" date="2019" name="Sci. Rep.">
        <title>Orb-weaving spider Araneus ventricosus genome elucidates the spidroin gene catalogue.</title>
        <authorList>
            <person name="Kono N."/>
            <person name="Nakamura H."/>
            <person name="Ohtoshi R."/>
            <person name="Moran D.A.P."/>
            <person name="Shinohara A."/>
            <person name="Yoshida Y."/>
            <person name="Fujiwara M."/>
            <person name="Mori M."/>
            <person name="Tomita M."/>
            <person name="Arakawa K."/>
        </authorList>
    </citation>
    <scope>NUCLEOTIDE SEQUENCE [LARGE SCALE GENOMIC DNA]</scope>
</reference>
<gene>
    <name evidence="1" type="ORF">AVEN_45850_1</name>
</gene>
<evidence type="ECO:0000313" key="2">
    <source>
        <dbReference type="Proteomes" id="UP000499080"/>
    </source>
</evidence>
<organism evidence="1 2">
    <name type="scientific">Araneus ventricosus</name>
    <name type="common">Orbweaver spider</name>
    <name type="synonym">Epeira ventricosa</name>
    <dbReference type="NCBI Taxonomy" id="182803"/>
    <lineage>
        <taxon>Eukaryota</taxon>
        <taxon>Metazoa</taxon>
        <taxon>Ecdysozoa</taxon>
        <taxon>Arthropoda</taxon>
        <taxon>Chelicerata</taxon>
        <taxon>Arachnida</taxon>
        <taxon>Araneae</taxon>
        <taxon>Araneomorphae</taxon>
        <taxon>Entelegynae</taxon>
        <taxon>Araneoidea</taxon>
        <taxon>Araneidae</taxon>
        <taxon>Araneus</taxon>
    </lineage>
</organism>
<keyword evidence="2" id="KW-1185">Reference proteome</keyword>
<evidence type="ECO:0000313" key="1">
    <source>
        <dbReference type="EMBL" id="GBM92820.1"/>
    </source>
</evidence>
<dbReference type="EMBL" id="BGPR01003822">
    <property type="protein sequence ID" value="GBM92820.1"/>
    <property type="molecule type" value="Genomic_DNA"/>
</dbReference>
<sequence length="108" mass="11829">MAAPQIPSPDNPTMAATQLYQFKVYDTLHSTKSMTHFHSANPARASAENNRGSNLRICTQHTEVQLSLPCSSDNIKQAGDCSCSAPSYFDVYKPISTSGHWEFLFSSG</sequence>